<proteinExistence type="inferred from homology"/>
<evidence type="ECO:0000313" key="4">
    <source>
        <dbReference type="EMBL" id="MBN1574893.1"/>
    </source>
</evidence>
<dbReference type="Pfam" id="PF13727">
    <property type="entry name" value="CoA_binding_3"/>
    <property type="match status" value="1"/>
</dbReference>
<feature type="domain" description="Polysaccharide biosynthesis protein CapD-like" evidence="3">
    <location>
        <begin position="297"/>
        <end position="579"/>
    </location>
</feature>
<feature type="transmembrane region" description="Helical" evidence="2">
    <location>
        <begin position="80"/>
        <end position="104"/>
    </location>
</feature>
<dbReference type="InterPro" id="IPR036291">
    <property type="entry name" value="NAD(P)-bd_dom_sf"/>
</dbReference>
<reference evidence="4" key="2">
    <citation type="submission" date="2021-01" db="EMBL/GenBank/DDBJ databases">
        <authorList>
            <person name="Hahn C.R."/>
            <person name="Youssef N.H."/>
            <person name="Elshahed M."/>
        </authorList>
    </citation>
    <scope>NUCLEOTIDE SEQUENCE</scope>
    <source>
        <strain evidence="4">Zod_Metabat.24</strain>
    </source>
</reference>
<reference evidence="4" key="1">
    <citation type="journal article" date="2021" name="Environ. Microbiol.">
        <title>Genomic characterization of three novel Desulfobacterota classes expand the metabolic and phylogenetic diversity of the phylum.</title>
        <authorList>
            <person name="Murphy C.L."/>
            <person name="Biggerstaff J."/>
            <person name="Eichhorn A."/>
            <person name="Ewing E."/>
            <person name="Shahan R."/>
            <person name="Soriano D."/>
            <person name="Stewart S."/>
            <person name="VanMol K."/>
            <person name="Walker R."/>
            <person name="Walters P."/>
            <person name="Elshahed M.S."/>
            <person name="Youssef N.H."/>
        </authorList>
    </citation>
    <scope>NUCLEOTIDE SEQUENCE</scope>
    <source>
        <strain evidence="4">Zod_Metabat.24</strain>
    </source>
</reference>
<accession>A0A9D8PRR2</accession>
<evidence type="ECO:0000259" key="3">
    <source>
        <dbReference type="Pfam" id="PF02719"/>
    </source>
</evidence>
<dbReference type="PANTHER" id="PTHR43318">
    <property type="entry name" value="UDP-N-ACETYLGLUCOSAMINE 4,6-DEHYDRATASE"/>
    <property type="match status" value="1"/>
</dbReference>
<dbReference type="EMBL" id="JAFGIX010000092">
    <property type="protein sequence ID" value="MBN1574893.1"/>
    <property type="molecule type" value="Genomic_DNA"/>
</dbReference>
<name>A0A9D8PRR2_9DELT</name>
<protein>
    <submittedName>
        <fullName evidence="4">Polysaccharide biosynthesis protein</fullName>
    </submittedName>
</protein>
<dbReference type="InterPro" id="IPR051203">
    <property type="entry name" value="Polysaccharide_Synthase-Rel"/>
</dbReference>
<dbReference type="Pfam" id="PF02719">
    <property type="entry name" value="Polysacc_synt_2"/>
    <property type="match status" value="1"/>
</dbReference>
<keyword evidence="2" id="KW-0812">Transmembrane</keyword>
<evidence type="ECO:0000256" key="1">
    <source>
        <dbReference type="ARBA" id="ARBA00007430"/>
    </source>
</evidence>
<sequence length="622" mass="69544">MAEIVKKVHTRTKNVYIILTGDIFLLVLANIFAYLIRFEGIISGWAVNAFVMTIFPIIILKLISFYYFNLYRGMWRYTGIVDLGNIFFACSVSSGLIILAILFFFRFEGFSRGVFIIDYLLTFIFIGAFRLAIRVFLNRGFDFRGLIFRDYSDMKKIIIIGAGDAGEKLAREITGNKKLKYRLIGFIDDDPRKKGLQIHGIPILGTTENIKKTAFESSVDEAVIAIPSATGADIKRILSLCEDANIKTRTIPGLGELFGDTISVKKIRDISFNDILRREPVNLDVPLIEDFIRGKSVLITGAGGSIGSELCRKVMKFKAGKLIIFERNDTNLHEIKYEIENLFADIPSVSILGSITDEKKVEKVFNDHRVDLVFHAAAYKHVPLMEFEPVEAVRNNVFGTKTVVDISLKHNVEKFVLVSTDKAVRPVNVMGATKRLAELYVQSLSNSKNCDFLTVRFGNVVGSSGSVIPLFLKQIGRGGPVTVTDAEATRFFMTIPEAASLILQAAAMGKGSEIFMLDMGEPVKVLDLAHDLIRLHGKVPNVDIDIRFIGMRPGEKLFEELLVEGEGIIPTEHPKIMVKRSIDVSRAEVIKSIEEMSLLIENGDPDVVIKKLCEVVPDYIRK</sequence>
<dbReference type="Proteomes" id="UP000809273">
    <property type="component" value="Unassembled WGS sequence"/>
</dbReference>
<keyword evidence="2" id="KW-0472">Membrane</keyword>
<dbReference type="InterPro" id="IPR003869">
    <property type="entry name" value="Polysac_CapD-like"/>
</dbReference>
<dbReference type="Gene3D" id="3.40.50.720">
    <property type="entry name" value="NAD(P)-binding Rossmann-like Domain"/>
    <property type="match status" value="2"/>
</dbReference>
<keyword evidence="2" id="KW-1133">Transmembrane helix</keyword>
<feature type="transmembrane region" description="Helical" evidence="2">
    <location>
        <begin position="116"/>
        <end position="137"/>
    </location>
</feature>
<dbReference type="SUPFAM" id="SSF51735">
    <property type="entry name" value="NAD(P)-binding Rossmann-fold domains"/>
    <property type="match status" value="2"/>
</dbReference>
<feature type="transmembrane region" description="Helical" evidence="2">
    <location>
        <begin position="42"/>
        <end position="68"/>
    </location>
</feature>
<dbReference type="CDD" id="cd05237">
    <property type="entry name" value="UDP_invert_4-6DH_SDR_e"/>
    <property type="match status" value="1"/>
</dbReference>
<dbReference type="AlphaFoldDB" id="A0A9D8PRR2"/>
<dbReference type="PANTHER" id="PTHR43318:SF1">
    <property type="entry name" value="POLYSACCHARIDE BIOSYNTHESIS PROTEIN EPSC-RELATED"/>
    <property type="match status" value="1"/>
</dbReference>
<feature type="transmembrane region" description="Helical" evidence="2">
    <location>
        <begin position="15"/>
        <end position="36"/>
    </location>
</feature>
<evidence type="ECO:0000313" key="5">
    <source>
        <dbReference type="Proteomes" id="UP000809273"/>
    </source>
</evidence>
<gene>
    <name evidence="4" type="ORF">JW984_16980</name>
</gene>
<organism evidence="4 5">
    <name type="scientific">Candidatus Zymogenus saltonus</name>
    <dbReference type="NCBI Taxonomy" id="2844893"/>
    <lineage>
        <taxon>Bacteria</taxon>
        <taxon>Deltaproteobacteria</taxon>
        <taxon>Candidatus Zymogenia</taxon>
        <taxon>Candidatus Zymogeniales</taxon>
        <taxon>Candidatus Zymogenaceae</taxon>
        <taxon>Candidatus Zymogenus</taxon>
    </lineage>
</organism>
<comment type="caution">
    <text evidence="4">The sequence shown here is derived from an EMBL/GenBank/DDBJ whole genome shotgun (WGS) entry which is preliminary data.</text>
</comment>
<comment type="similarity">
    <text evidence="1">Belongs to the polysaccharide synthase family.</text>
</comment>
<evidence type="ECO:0000256" key="2">
    <source>
        <dbReference type="SAM" id="Phobius"/>
    </source>
</evidence>